<protein>
    <recommendedName>
        <fullName evidence="4">ADP ribosyltransferase domain-containing protein</fullName>
    </recommendedName>
</protein>
<evidence type="ECO:0000313" key="2">
    <source>
        <dbReference type="EMBL" id="NRF72163.1"/>
    </source>
</evidence>
<feature type="region of interest" description="Disordered" evidence="1">
    <location>
        <begin position="127"/>
        <end position="147"/>
    </location>
</feature>
<dbReference type="EMBL" id="JABRWJ010000019">
    <property type="protein sequence ID" value="NRF72163.1"/>
    <property type="molecule type" value="Genomic_DNA"/>
</dbReference>
<feature type="region of interest" description="Disordered" evidence="1">
    <location>
        <begin position="398"/>
        <end position="431"/>
    </location>
</feature>
<feature type="compositionally biased region" description="Acidic residues" evidence="1">
    <location>
        <begin position="422"/>
        <end position="431"/>
    </location>
</feature>
<sequence length="431" mass="46271">MERIGNSRTPSIDLNEAPGSSVKGQQQPKATFELDLPTRKSIHAEKQRSGWTAAKTAPGKALNKLAALTKLRSTHDKVKDFAEFVGSSKATGEPLEDGWMRHSAPARKGVATLDLHFDARGNIDNVRLPPSAADPPAPATTQATKPGLVLLDLPPKNIALFGTSREDQGRDAAHSSRRRLSESGPPLPDMPQTPGASLHRDAAELPLALISPDQPLWASDPKLPRNLDRNSYIQASLDKIGGILDEKELQWLRDYSNFDASSVNASARAGKSTAACMHMIDKLTANGLRSEGMLFRGLSDHRLITEGKRYMDLAPGSASVSPAIAQQHATASADWEGTTGIVLHVIGAQAGNVSGVSVEAYEAEALIRPQEPLMPLLKAFDETSGLWKALLVRDDAPPDDAAQDLPIEPESTRKSAGFLELMDSDEDDCAI</sequence>
<accession>A0ABX2EU29</accession>
<evidence type="ECO:0008006" key="4">
    <source>
        <dbReference type="Google" id="ProtNLM"/>
    </source>
</evidence>
<dbReference type="Proteomes" id="UP000737171">
    <property type="component" value="Unassembled WGS sequence"/>
</dbReference>
<comment type="caution">
    <text evidence="2">The sequence shown here is derived from an EMBL/GenBank/DDBJ whole genome shotgun (WGS) entry which is preliminary data.</text>
</comment>
<dbReference type="RefSeq" id="WP_173134885.1">
    <property type="nucleotide sequence ID" value="NZ_JABRWJ010000019.1"/>
</dbReference>
<evidence type="ECO:0000256" key="1">
    <source>
        <dbReference type="SAM" id="MobiDB-lite"/>
    </source>
</evidence>
<keyword evidence="3" id="KW-1185">Reference proteome</keyword>
<organism evidence="2 3">
    <name type="scientific">Pseudaquabacterium terrae</name>
    <dbReference type="NCBI Taxonomy" id="2732868"/>
    <lineage>
        <taxon>Bacteria</taxon>
        <taxon>Pseudomonadati</taxon>
        <taxon>Pseudomonadota</taxon>
        <taxon>Betaproteobacteria</taxon>
        <taxon>Burkholderiales</taxon>
        <taxon>Sphaerotilaceae</taxon>
        <taxon>Pseudaquabacterium</taxon>
    </lineage>
</organism>
<gene>
    <name evidence="2" type="ORF">HLB44_34780</name>
</gene>
<name>A0ABX2EU29_9BURK</name>
<reference evidence="2 3" key="1">
    <citation type="submission" date="2020-05" db="EMBL/GenBank/DDBJ databases">
        <title>Aquincola sp. isolate from soil.</title>
        <authorList>
            <person name="Han J."/>
            <person name="Kim D.-U."/>
        </authorList>
    </citation>
    <scope>NUCLEOTIDE SEQUENCE [LARGE SCALE GENOMIC DNA]</scope>
    <source>
        <strain evidence="2 3">S2</strain>
    </source>
</reference>
<feature type="region of interest" description="Disordered" evidence="1">
    <location>
        <begin position="1"/>
        <end position="51"/>
    </location>
</feature>
<proteinExistence type="predicted"/>
<feature type="compositionally biased region" description="Polar residues" evidence="1">
    <location>
        <begin position="1"/>
        <end position="12"/>
    </location>
</feature>
<dbReference type="Gene3D" id="3.90.176.10">
    <property type="entry name" value="Toxin ADP-ribosyltransferase, Chain A, domain 1"/>
    <property type="match status" value="1"/>
</dbReference>
<feature type="region of interest" description="Disordered" evidence="1">
    <location>
        <begin position="162"/>
        <end position="197"/>
    </location>
</feature>
<feature type="compositionally biased region" description="Basic and acidic residues" evidence="1">
    <location>
        <begin position="164"/>
        <end position="174"/>
    </location>
</feature>
<feature type="compositionally biased region" description="Basic and acidic residues" evidence="1">
    <location>
        <begin position="36"/>
        <end position="48"/>
    </location>
</feature>
<evidence type="ECO:0000313" key="3">
    <source>
        <dbReference type="Proteomes" id="UP000737171"/>
    </source>
</evidence>
<dbReference type="SUPFAM" id="SSF56399">
    <property type="entry name" value="ADP-ribosylation"/>
    <property type="match status" value="1"/>
</dbReference>